<evidence type="ECO:0000313" key="1">
    <source>
        <dbReference type="EMBL" id="SHI07370.1"/>
    </source>
</evidence>
<name>A0A1M5Y5M2_9RHOB</name>
<gene>
    <name evidence="1" type="ORF">SAMN05443551_0097</name>
</gene>
<dbReference type="RefSeq" id="WP_072780187.1">
    <property type="nucleotide sequence ID" value="NZ_FQXC01000012.1"/>
</dbReference>
<dbReference type="SUPFAM" id="SSF52540">
    <property type="entry name" value="P-loop containing nucleoside triphosphate hydrolases"/>
    <property type="match status" value="1"/>
</dbReference>
<organism evidence="1 2">
    <name type="scientific">Marivita hallyeonensis</name>
    <dbReference type="NCBI Taxonomy" id="996342"/>
    <lineage>
        <taxon>Bacteria</taxon>
        <taxon>Pseudomonadati</taxon>
        <taxon>Pseudomonadota</taxon>
        <taxon>Alphaproteobacteria</taxon>
        <taxon>Rhodobacterales</taxon>
        <taxon>Roseobacteraceae</taxon>
        <taxon>Marivita</taxon>
    </lineage>
</organism>
<sequence>MKGGLPFRRRPSYVIGVSWPRSGHHLLARLLRLYFGPTFTYCGFYGQAGCCGKAPCARAGEIRYSKNHDFDGTLPQDPSRRYLIQTRAFAPSVVSNFELYLREGGRDDAQSFARFASAQFAAYRAFQGKWVTSAFGRAQTVIPYEALIRDPARALSAALDAFGETPPDMARVQAAIARVDGEEVAHRRIRPRPGTGVHAPRDVTQFRHYDARVFGYLDKLRLTRQEVMDVFRRHLDRDAAEDNMLALQTNPSVAEVERMILGSPEYAARGRKLRAV</sequence>
<dbReference type="InterPro" id="IPR027417">
    <property type="entry name" value="P-loop_NTPase"/>
</dbReference>
<reference evidence="1 2" key="1">
    <citation type="submission" date="2016-11" db="EMBL/GenBank/DDBJ databases">
        <authorList>
            <person name="Jaros S."/>
            <person name="Januszkiewicz K."/>
            <person name="Wedrychowicz H."/>
        </authorList>
    </citation>
    <scope>NUCLEOTIDE SEQUENCE [LARGE SCALE GENOMIC DNA]</scope>
    <source>
        <strain evidence="1 2">DSM 29431</strain>
    </source>
</reference>
<evidence type="ECO:0008006" key="3">
    <source>
        <dbReference type="Google" id="ProtNLM"/>
    </source>
</evidence>
<dbReference type="STRING" id="996342.SAMN05443551_0097"/>
<dbReference type="Proteomes" id="UP000184221">
    <property type="component" value="Unassembled WGS sequence"/>
</dbReference>
<dbReference type="OrthoDB" id="7856846at2"/>
<dbReference type="AlphaFoldDB" id="A0A1M5Y5M2"/>
<protein>
    <recommendedName>
        <fullName evidence="3">Sulfotransferase family protein</fullName>
    </recommendedName>
</protein>
<dbReference type="Gene3D" id="3.40.50.300">
    <property type="entry name" value="P-loop containing nucleotide triphosphate hydrolases"/>
    <property type="match status" value="1"/>
</dbReference>
<accession>A0A1M5Y5M2</accession>
<dbReference type="EMBL" id="FQXC01000012">
    <property type="protein sequence ID" value="SHI07370.1"/>
    <property type="molecule type" value="Genomic_DNA"/>
</dbReference>
<proteinExistence type="predicted"/>
<keyword evidence="2" id="KW-1185">Reference proteome</keyword>
<evidence type="ECO:0000313" key="2">
    <source>
        <dbReference type="Proteomes" id="UP000184221"/>
    </source>
</evidence>